<dbReference type="Proteomes" id="UP000320055">
    <property type="component" value="Unassembled WGS sequence"/>
</dbReference>
<keyword evidence="2" id="KW-1185">Reference proteome</keyword>
<proteinExistence type="predicted"/>
<evidence type="ECO:0000313" key="1">
    <source>
        <dbReference type="EMBL" id="VEP11261.1"/>
    </source>
</evidence>
<name>A0A563VIP7_9CYAN</name>
<sequence>MPIKDQRFSFLLIFASLIPLILDLKIFISPSHTTQYETIAIAGL</sequence>
<gene>
    <name evidence="1" type="ORF">H1P_10046</name>
</gene>
<dbReference type="AlphaFoldDB" id="A0A563VIP7"/>
<organism evidence="1 2">
    <name type="scientific">Hyella patelloides LEGE 07179</name>
    <dbReference type="NCBI Taxonomy" id="945734"/>
    <lineage>
        <taxon>Bacteria</taxon>
        <taxon>Bacillati</taxon>
        <taxon>Cyanobacteriota</taxon>
        <taxon>Cyanophyceae</taxon>
        <taxon>Pleurocapsales</taxon>
        <taxon>Hyellaceae</taxon>
        <taxon>Hyella</taxon>
    </lineage>
</organism>
<evidence type="ECO:0000313" key="2">
    <source>
        <dbReference type="Proteomes" id="UP000320055"/>
    </source>
</evidence>
<reference evidence="1 2" key="1">
    <citation type="submission" date="2019-01" db="EMBL/GenBank/DDBJ databases">
        <authorList>
            <person name="Brito A."/>
        </authorList>
    </citation>
    <scope>NUCLEOTIDE SEQUENCE [LARGE SCALE GENOMIC DNA]</scope>
    <source>
        <strain evidence="1">1</strain>
    </source>
</reference>
<dbReference type="EMBL" id="CAACVJ010000001">
    <property type="protein sequence ID" value="VEP11261.1"/>
    <property type="molecule type" value="Genomic_DNA"/>
</dbReference>
<protein>
    <submittedName>
        <fullName evidence="1">Uncharacterized protein</fullName>
    </submittedName>
</protein>
<accession>A0A563VIP7</accession>